<dbReference type="Gene3D" id="2.30.110.10">
    <property type="entry name" value="Electron Transport, Fmn-binding Protein, Chain A"/>
    <property type="match status" value="1"/>
</dbReference>
<dbReference type="EMBL" id="LJQI01000154">
    <property type="protein sequence ID" value="KPX31912.1"/>
    <property type="molecule type" value="Genomic_DNA"/>
</dbReference>
<dbReference type="Proteomes" id="UP000275613">
    <property type="component" value="Unassembled WGS sequence"/>
</dbReference>
<dbReference type="PATRIC" id="fig|129137.4.peg.2953"/>
<dbReference type="GO" id="GO:0010181">
    <property type="term" value="F:FMN binding"/>
    <property type="evidence" value="ECO:0007669"/>
    <property type="project" value="InterPro"/>
</dbReference>
<organism evidence="4 6">
    <name type="scientific">Pseudomonas amygdali pv. eriobotryae</name>
    <dbReference type="NCBI Taxonomy" id="129137"/>
    <lineage>
        <taxon>Bacteria</taxon>
        <taxon>Pseudomonadati</taxon>
        <taxon>Pseudomonadota</taxon>
        <taxon>Gammaproteobacteria</taxon>
        <taxon>Pseudomonadales</taxon>
        <taxon>Pseudomonadaceae</taxon>
        <taxon>Pseudomonas</taxon>
        <taxon>Pseudomonas amygdali</taxon>
    </lineage>
</organism>
<reference evidence="5 7" key="2">
    <citation type="submission" date="2018-08" db="EMBL/GenBank/DDBJ databases">
        <title>Recombination of ecologically and evolutionarily significant loci maintains genetic cohesion in the Pseudomonas syringae species complex.</title>
        <authorList>
            <person name="Dillon M."/>
            <person name="Thakur S."/>
            <person name="Almeida R.N.D."/>
            <person name="Weir B.S."/>
            <person name="Guttman D.S."/>
        </authorList>
    </citation>
    <scope>NUCLEOTIDE SEQUENCE [LARGE SCALE GENOMIC DNA]</scope>
    <source>
        <strain evidence="5 7">ICMP 4316</strain>
    </source>
</reference>
<dbReference type="EMBL" id="RBPV01000534">
    <property type="protein sequence ID" value="RMO48398.1"/>
    <property type="molecule type" value="Genomic_DNA"/>
</dbReference>
<sequence>MDQQKGFRNALGAFATGVTVVTAVTTAGEKIGLTANSFSSVSLSPQLVQVSIARSLRSFPLLSEVESFAINLLSEDQLDLCMRFAKQGEDKWQGLEVEPSEAGAVLLPGRLGHFDCRVWARYDGGDHLILVGEVLNYHVCPNAAPLLFYKGCFQQFAKIA</sequence>
<proteinExistence type="predicted"/>
<reference evidence="4 6" key="1">
    <citation type="submission" date="2015-09" db="EMBL/GenBank/DDBJ databases">
        <title>Genome announcement of multiple Pseudomonas syringae strains.</title>
        <authorList>
            <person name="Thakur S."/>
            <person name="Wang P.W."/>
            <person name="Gong Y."/>
            <person name="Weir B.S."/>
            <person name="Guttman D.S."/>
        </authorList>
    </citation>
    <scope>NUCLEOTIDE SEQUENCE [LARGE SCALE GENOMIC DNA]</scope>
    <source>
        <strain evidence="4 6">ICMP4455</strain>
    </source>
</reference>
<dbReference type="PANTHER" id="PTHR30466:SF1">
    <property type="entry name" value="FMN REDUCTASE (NADH) RUTF"/>
    <property type="match status" value="1"/>
</dbReference>
<evidence type="ECO:0000313" key="6">
    <source>
        <dbReference type="Proteomes" id="UP000050490"/>
    </source>
</evidence>
<dbReference type="AlphaFoldDB" id="A0A0P9QL93"/>
<dbReference type="Proteomes" id="UP000050490">
    <property type="component" value="Unassembled WGS sequence"/>
</dbReference>
<evidence type="ECO:0000313" key="7">
    <source>
        <dbReference type="Proteomes" id="UP000275613"/>
    </source>
</evidence>
<dbReference type="Pfam" id="PF01613">
    <property type="entry name" value="Flavin_Reduct"/>
    <property type="match status" value="1"/>
</dbReference>
<dbReference type="PANTHER" id="PTHR30466">
    <property type="entry name" value="FLAVIN REDUCTASE"/>
    <property type="match status" value="1"/>
</dbReference>
<dbReference type="SMART" id="SM00903">
    <property type="entry name" value="Flavin_Reduct"/>
    <property type="match status" value="1"/>
</dbReference>
<evidence type="ECO:0000313" key="3">
    <source>
        <dbReference type="EMBL" id="GFZ62809.1"/>
    </source>
</evidence>
<protein>
    <submittedName>
        <fullName evidence="3 4">Flavin reductase</fullName>
    </submittedName>
</protein>
<dbReference type="InterPro" id="IPR002563">
    <property type="entry name" value="Flavin_Rdtase-like_dom"/>
</dbReference>
<feature type="domain" description="Flavin reductase like" evidence="2">
    <location>
        <begin position="11"/>
        <end position="155"/>
    </location>
</feature>
<gene>
    <name evidence="4" type="ORF">ALO70_02038</name>
    <name evidence="5" type="ORF">ALQ39_00584</name>
    <name evidence="3" type="ORF">PSE10A_53200</name>
</gene>
<name>A0A0P9QL93_PSEA0</name>
<evidence type="ECO:0000259" key="2">
    <source>
        <dbReference type="SMART" id="SM00903"/>
    </source>
</evidence>
<evidence type="ECO:0000256" key="1">
    <source>
        <dbReference type="ARBA" id="ARBA00023002"/>
    </source>
</evidence>
<accession>A0A0P9QL93</accession>
<dbReference type="Proteomes" id="UP000630864">
    <property type="component" value="Unassembled WGS sequence"/>
</dbReference>
<dbReference type="InterPro" id="IPR012349">
    <property type="entry name" value="Split_barrel_FMN-bd"/>
</dbReference>
<keyword evidence="1" id="KW-0560">Oxidoreductase</keyword>
<dbReference type="GO" id="GO:0042602">
    <property type="term" value="F:riboflavin reductase (NADPH) activity"/>
    <property type="evidence" value="ECO:0007669"/>
    <property type="project" value="TreeGrafter"/>
</dbReference>
<reference evidence="3" key="3">
    <citation type="submission" date="2020-09" db="EMBL/GenBank/DDBJ databases">
        <title>Pseudomonas syringae pv. eriobotryae genome sequence causing loquat canker disease.</title>
        <authorList>
            <person name="Fukuda S."/>
            <person name="Tashiro H."/>
            <person name="Nagano Y."/>
        </authorList>
    </citation>
    <scope>NUCLEOTIDE SEQUENCE</scope>
    <source>
        <strain evidence="3">AM001</strain>
    </source>
</reference>
<evidence type="ECO:0000313" key="5">
    <source>
        <dbReference type="EMBL" id="RMO48398.1"/>
    </source>
</evidence>
<dbReference type="RefSeq" id="WP_057421100.1">
    <property type="nucleotide sequence ID" value="NZ_BMZW01000051.1"/>
</dbReference>
<dbReference type="EMBL" id="BMZW01000051">
    <property type="protein sequence ID" value="GFZ62809.1"/>
    <property type="molecule type" value="Genomic_DNA"/>
</dbReference>
<comment type="caution">
    <text evidence="4">The sequence shown here is derived from an EMBL/GenBank/DDBJ whole genome shotgun (WGS) entry which is preliminary data.</text>
</comment>
<dbReference type="SUPFAM" id="SSF50475">
    <property type="entry name" value="FMN-binding split barrel"/>
    <property type="match status" value="1"/>
</dbReference>
<evidence type="ECO:0000313" key="4">
    <source>
        <dbReference type="EMBL" id="KPX31912.1"/>
    </source>
</evidence>
<dbReference type="InterPro" id="IPR050268">
    <property type="entry name" value="NADH-dep_flavin_reductase"/>
</dbReference>